<dbReference type="Gene3D" id="3.10.450.50">
    <property type="match status" value="1"/>
</dbReference>
<feature type="chain" id="PRO_5016118885" description="SnoaL-like domain-containing protein" evidence="1">
    <location>
        <begin position="30"/>
        <end position="187"/>
    </location>
</feature>
<feature type="signal peptide" evidence="1">
    <location>
        <begin position="1"/>
        <end position="29"/>
    </location>
</feature>
<reference evidence="3 4" key="1">
    <citation type="submission" date="2018-01" db="EMBL/GenBank/DDBJ databases">
        <title>Draft genome sequence of Sphaerisporangium sp. 7K107.</title>
        <authorList>
            <person name="Sahin N."/>
            <person name="Saygin H."/>
            <person name="Ay H."/>
        </authorList>
    </citation>
    <scope>NUCLEOTIDE SEQUENCE [LARGE SCALE GENOMIC DNA]</scope>
    <source>
        <strain evidence="3 4">7K107</strain>
    </source>
</reference>
<evidence type="ECO:0000259" key="2">
    <source>
        <dbReference type="Pfam" id="PF12680"/>
    </source>
</evidence>
<keyword evidence="4" id="KW-1185">Reference proteome</keyword>
<gene>
    <name evidence="3" type="ORF">C1I98_12810</name>
</gene>
<protein>
    <recommendedName>
        <fullName evidence="2">SnoaL-like domain-containing protein</fullName>
    </recommendedName>
</protein>
<dbReference type="Proteomes" id="UP000248544">
    <property type="component" value="Unassembled WGS sequence"/>
</dbReference>
<dbReference type="PANTHER" id="PTHR41252">
    <property type="entry name" value="BLR2505 PROTEIN"/>
    <property type="match status" value="1"/>
</dbReference>
<dbReference type="PANTHER" id="PTHR41252:SF1">
    <property type="entry name" value="BLR2505 PROTEIN"/>
    <property type="match status" value="1"/>
</dbReference>
<accession>A0A2W2HD07</accession>
<dbReference type="SUPFAM" id="SSF54427">
    <property type="entry name" value="NTF2-like"/>
    <property type="match status" value="1"/>
</dbReference>
<evidence type="ECO:0000313" key="3">
    <source>
        <dbReference type="EMBL" id="PZG48120.1"/>
    </source>
</evidence>
<name>A0A2W2HD07_9ACTN</name>
<sequence length="187" mass="20497">MKTHRITRVVGSAFGAMAVTAALALPAHAGTGMAGAGAYGAQERGGGCTEAHRRIIRSAFDDWSKGTGSITDVFHPAIVWRIEGRTVVSKTYHGKQRLLDEVMLPFGARFNLSREPFRPTNIEAIYCEGDTTVVHWHGTGIANNGMRYTNSYVWIMTLRRGKVVSGIAFLESISFNELWRNVPPSTT</sequence>
<organism evidence="3 4">
    <name type="scientific">Spongiactinospora gelatinilytica</name>
    <dbReference type="NCBI Taxonomy" id="2666298"/>
    <lineage>
        <taxon>Bacteria</taxon>
        <taxon>Bacillati</taxon>
        <taxon>Actinomycetota</taxon>
        <taxon>Actinomycetes</taxon>
        <taxon>Streptosporangiales</taxon>
        <taxon>Streptosporangiaceae</taxon>
        <taxon>Spongiactinospora</taxon>
    </lineage>
</organism>
<dbReference type="InterPro" id="IPR032710">
    <property type="entry name" value="NTF2-like_dom_sf"/>
</dbReference>
<dbReference type="RefSeq" id="WP_111167390.1">
    <property type="nucleotide sequence ID" value="NZ_POUA01000081.1"/>
</dbReference>
<feature type="domain" description="SnoaL-like" evidence="2">
    <location>
        <begin position="69"/>
        <end position="165"/>
    </location>
</feature>
<evidence type="ECO:0000313" key="4">
    <source>
        <dbReference type="Proteomes" id="UP000248544"/>
    </source>
</evidence>
<dbReference type="Pfam" id="PF12680">
    <property type="entry name" value="SnoaL_2"/>
    <property type="match status" value="1"/>
</dbReference>
<proteinExistence type="predicted"/>
<dbReference type="AlphaFoldDB" id="A0A2W2HD07"/>
<dbReference type="InterPro" id="IPR037401">
    <property type="entry name" value="SnoaL-like"/>
</dbReference>
<evidence type="ECO:0000256" key="1">
    <source>
        <dbReference type="SAM" id="SignalP"/>
    </source>
</evidence>
<comment type="caution">
    <text evidence="3">The sequence shown here is derived from an EMBL/GenBank/DDBJ whole genome shotgun (WGS) entry which is preliminary data.</text>
</comment>
<keyword evidence="1" id="KW-0732">Signal</keyword>
<dbReference type="EMBL" id="POUA01000081">
    <property type="protein sequence ID" value="PZG48120.1"/>
    <property type="molecule type" value="Genomic_DNA"/>
</dbReference>